<sequence length="53" mass="6135">MEAYRSLAFRRATVCGGFSRLLKRCFPPAPRLIKRRKQRLLHKYRGSDEAGLG</sequence>
<name>A0A1D1VAY2_RAMVA</name>
<evidence type="ECO:0000313" key="2">
    <source>
        <dbReference type="Proteomes" id="UP000186922"/>
    </source>
</evidence>
<organism evidence="1 2">
    <name type="scientific">Ramazzottius varieornatus</name>
    <name type="common">Water bear</name>
    <name type="synonym">Tardigrade</name>
    <dbReference type="NCBI Taxonomy" id="947166"/>
    <lineage>
        <taxon>Eukaryota</taxon>
        <taxon>Metazoa</taxon>
        <taxon>Ecdysozoa</taxon>
        <taxon>Tardigrada</taxon>
        <taxon>Eutardigrada</taxon>
        <taxon>Parachela</taxon>
        <taxon>Hypsibioidea</taxon>
        <taxon>Ramazzottiidae</taxon>
        <taxon>Ramazzottius</taxon>
    </lineage>
</organism>
<evidence type="ECO:0000313" key="1">
    <source>
        <dbReference type="EMBL" id="GAU97965.1"/>
    </source>
</evidence>
<dbReference type="EMBL" id="BDGG01000004">
    <property type="protein sequence ID" value="GAU97965.1"/>
    <property type="molecule type" value="Genomic_DNA"/>
</dbReference>
<dbReference type="Proteomes" id="UP000186922">
    <property type="component" value="Unassembled WGS sequence"/>
</dbReference>
<keyword evidence="2" id="KW-1185">Reference proteome</keyword>
<accession>A0A1D1VAY2</accession>
<proteinExistence type="predicted"/>
<comment type="caution">
    <text evidence="1">The sequence shown here is derived from an EMBL/GenBank/DDBJ whole genome shotgun (WGS) entry which is preliminary data.</text>
</comment>
<reference evidence="1 2" key="1">
    <citation type="journal article" date="2016" name="Nat. Commun.">
        <title>Extremotolerant tardigrade genome and improved radiotolerance of human cultured cells by tardigrade-unique protein.</title>
        <authorList>
            <person name="Hashimoto T."/>
            <person name="Horikawa D.D."/>
            <person name="Saito Y."/>
            <person name="Kuwahara H."/>
            <person name="Kozuka-Hata H."/>
            <person name="Shin-I T."/>
            <person name="Minakuchi Y."/>
            <person name="Ohishi K."/>
            <person name="Motoyama A."/>
            <person name="Aizu T."/>
            <person name="Enomoto A."/>
            <person name="Kondo K."/>
            <person name="Tanaka S."/>
            <person name="Hara Y."/>
            <person name="Koshikawa S."/>
            <person name="Sagara H."/>
            <person name="Miura T."/>
            <person name="Yokobori S."/>
            <person name="Miyagawa K."/>
            <person name="Suzuki Y."/>
            <person name="Kubo T."/>
            <person name="Oyama M."/>
            <person name="Kohara Y."/>
            <person name="Fujiyama A."/>
            <person name="Arakawa K."/>
            <person name="Katayama T."/>
            <person name="Toyoda A."/>
            <person name="Kunieda T."/>
        </authorList>
    </citation>
    <scope>NUCLEOTIDE SEQUENCE [LARGE SCALE GENOMIC DNA]</scope>
    <source>
        <strain evidence="1 2">YOKOZUNA-1</strain>
    </source>
</reference>
<protein>
    <submittedName>
        <fullName evidence="1">Uncharacterized protein</fullName>
    </submittedName>
</protein>
<dbReference type="AlphaFoldDB" id="A0A1D1VAY2"/>
<gene>
    <name evidence="1" type="primary">RvY_09179-1</name>
    <name evidence="1" type="synonym">RvY_09179.1</name>
    <name evidence="1" type="ORF">RvY_09179</name>
</gene>